<dbReference type="Pfam" id="PF02123">
    <property type="entry name" value="RdRP_4"/>
    <property type="match status" value="1"/>
</dbReference>
<evidence type="ECO:0000256" key="3">
    <source>
        <dbReference type="ARBA" id="ARBA00022679"/>
    </source>
</evidence>
<evidence type="ECO:0000256" key="4">
    <source>
        <dbReference type="ARBA" id="ARBA00022695"/>
    </source>
</evidence>
<name>A0A2L1GG88_9VIRU</name>
<dbReference type="EMBL" id="MF375886">
    <property type="protein sequence ID" value="AVD68671.1"/>
    <property type="molecule type" value="Genomic_RNA"/>
</dbReference>
<organism evidence="8">
    <name type="scientific">Entoleuca megabirnavirus 1</name>
    <dbReference type="NCBI Taxonomy" id="2086644"/>
    <lineage>
        <taxon>Viruses</taxon>
        <taxon>Riboviria</taxon>
        <taxon>Orthornavirae</taxon>
        <taxon>Duplornaviricota</taxon>
        <taxon>Chrymotiviricetes</taxon>
        <taxon>Ghabrivirales</taxon>
        <taxon>Alphatotivirineae</taxon>
        <taxon>Megabirnaviridae</taxon>
        <taxon>Megabirnavirus</taxon>
    </lineage>
</organism>
<dbReference type="GO" id="GO:0006351">
    <property type="term" value="P:DNA-templated transcription"/>
    <property type="evidence" value="ECO:0007669"/>
    <property type="project" value="InterPro"/>
</dbReference>
<dbReference type="GO" id="GO:0000166">
    <property type="term" value="F:nucleotide binding"/>
    <property type="evidence" value="ECO:0007669"/>
    <property type="project" value="UniProtKB-KW"/>
</dbReference>
<accession>A0A2L1GG88</accession>
<evidence type="ECO:0000256" key="2">
    <source>
        <dbReference type="ARBA" id="ARBA00022484"/>
    </source>
</evidence>
<proteinExistence type="predicted"/>
<evidence type="ECO:0000256" key="6">
    <source>
        <dbReference type="ARBA" id="ARBA00048744"/>
    </source>
</evidence>
<keyword evidence="2 7" id="KW-0696">RNA-directed RNA polymerase</keyword>
<dbReference type="SUPFAM" id="SSF56672">
    <property type="entry name" value="DNA/RNA polymerases"/>
    <property type="match status" value="1"/>
</dbReference>
<keyword evidence="4 7" id="KW-0548">Nucleotidyltransferase</keyword>
<evidence type="ECO:0000313" key="8">
    <source>
        <dbReference type="EMBL" id="AVD68671.1"/>
    </source>
</evidence>
<evidence type="ECO:0000256" key="7">
    <source>
        <dbReference type="RuleBase" id="RU364050"/>
    </source>
</evidence>
<keyword evidence="5 7" id="KW-0547">Nucleotide-binding</keyword>
<dbReference type="InterPro" id="IPR043502">
    <property type="entry name" value="DNA/RNA_pol_sf"/>
</dbReference>
<comment type="catalytic activity">
    <reaction evidence="6 7">
        <text>RNA(n) + a ribonucleoside 5'-triphosphate = RNA(n+1) + diphosphate</text>
        <dbReference type="Rhea" id="RHEA:21248"/>
        <dbReference type="Rhea" id="RHEA-COMP:14527"/>
        <dbReference type="Rhea" id="RHEA-COMP:17342"/>
        <dbReference type="ChEBI" id="CHEBI:33019"/>
        <dbReference type="ChEBI" id="CHEBI:61557"/>
        <dbReference type="ChEBI" id="CHEBI:140395"/>
        <dbReference type="EC" id="2.7.7.48"/>
    </reaction>
</comment>
<dbReference type="GO" id="GO:0003968">
    <property type="term" value="F:RNA-directed RNA polymerase activity"/>
    <property type="evidence" value="ECO:0007669"/>
    <property type="project" value="UniProtKB-KW"/>
</dbReference>
<reference evidence="8" key="1">
    <citation type="journal article" date="2019" name="Virology">
        <title>Viromes in Xylariaceae fungi infecting avocado in Spain.</title>
        <authorList>
            <person name="Velasco L."/>
            <person name="Arjona-Girona I."/>
            <person name="Cretazzo E."/>
            <person name="Lopez-Herrera C."/>
        </authorList>
    </citation>
    <scope>NUCLEOTIDE SEQUENCE</scope>
    <source>
        <strain evidence="8">E97-14</strain>
    </source>
</reference>
<sequence length="1177" mass="129899">MSKFVVPGPESPVQAVDYATFFTTTEPTAGKFTRHFLEFLKAGVIAGTITDLARVREWFVKCFPNAVPNWLMTAEIDAGVNSAFELEKDLAVQARASAHRTVVYMGSGGGKSTLGGSGDHDRILDASGLRPDFEKARTEAKMSGDWATVNRVLRDAVSRQITTLDGPLFSWGPDCVPRNLFGKELIVLQGGLIADASHDQAIIDSNQKALEDAAKEFPYIPVVRIDGYAGHDIVEHAETTTQSRGVGKFAYSNGVERQSDVTFGTTDVQAYQASPVGELISFVNQGKSIWKLGAVRGNVTNLILGLFEGSGLSDRQCAKMLEAIFPVTEVALRERQRVDRRLLLKLVRLDMRHGVELNEIASFVASCCGLGWQAMANHYVAYRTAPLFSAWLADFVGVFGWQGIKAYESRCKAVHGLARRGRRVVPFGGSRNSARPADVMYINCLIGRYYLAEVASDSTVEDRVAYYGQHVAYDSTARMFTVEAHKRMMDEFYAERASTAGRVWMLSQLNSMEDFLMEYASFGASGSAGKGSGVRFNIDHAVSKRLWLSDLTAEEVVEILATSEPGAHGVTVVKRESGKMRQLLPAPLHHWLAENLLVGEVESRIFGDMKEVVIEKSAIEELFQFHDRRKRVMNGDPILCLDWADFNITHNLDDFAAYFLALGAAAKVHAHGEFIPGVDKGTFLEGVAHWCASAVYNMNMRNSADPSAVEQLLNRGLWSGWRTTQFFNTSYNVAYSREAEHFVQSYYNGVVSMSQHTGDDVVAFTDSCLTSMALVAGMSWMRHELQEAKQHIDSDVAEFLRVEYGRRGDVQGSLNRAISWGFVSSDTQSPVMISGFEQAVGTNESINQMIRRGGDIRVLESWRYCVVQHWATIKSVAGSATPSAKLLRLAVERGGYGCSRYGELHTILPIYMGSWPTKFEHAADARVPRNAARVLHKLSAIADSLGATISNPELLKQLVVEDTYGNDWPTDTKRQLDELHRIRLQGIICERNLKVAAICEDEFNHIEALDSGERALVAQAMAMMDASEVPIQEPVDLNSTADAIRSMALGSAKMGDPTITMLKHGAAKMLPAAVIKKLSGAGGLELLSRMAAIAPDHVIDGCLSHELNLPMSTGGVVPPALRCYGHFLVDGCMRRWMATGSRVLQDFQLLRRRLEAVQMEFGKQFRHKYVDNGLIMM</sequence>
<dbReference type="InterPro" id="IPR001795">
    <property type="entry name" value="RNA-dir_pol_luteovirus"/>
</dbReference>
<evidence type="ECO:0000256" key="5">
    <source>
        <dbReference type="ARBA" id="ARBA00022741"/>
    </source>
</evidence>
<keyword evidence="7" id="KW-0693">Viral RNA replication</keyword>
<dbReference type="GO" id="GO:0003723">
    <property type="term" value="F:RNA binding"/>
    <property type="evidence" value="ECO:0007669"/>
    <property type="project" value="InterPro"/>
</dbReference>
<evidence type="ECO:0000256" key="1">
    <source>
        <dbReference type="ARBA" id="ARBA00012494"/>
    </source>
</evidence>
<dbReference type="EC" id="2.7.7.48" evidence="1 7"/>
<protein>
    <recommendedName>
        <fullName evidence="1 7">RNA-directed RNA polymerase</fullName>
        <ecNumber evidence="1 7">2.7.7.48</ecNumber>
    </recommendedName>
</protein>
<keyword evidence="3 7" id="KW-0808">Transferase</keyword>